<reference evidence="1 2" key="1">
    <citation type="journal article" date="2016" name="Sci. Rep.">
        <title>The Dendrobium catenatum Lindl. genome sequence provides insights into polysaccharide synthase, floral development and adaptive evolution.</title>
        <authorList>
            <person name="Zhang G.Q."/>
            <person name="Xu Q."/>
            <person name="Bian C."/>
            <person name="Tsai W.C."/>
            <person name="Yeh C.M."/>
            <person name="Liu K.W."/>
            <person name="Yoshida K."/>
            <person name="Zhang L.S."/>
            <person name="Chang S.B."/>
            <person name="Chen F."/>
            <person name="Shi Y."/>
            <person name="Su Y.Y."/>
            <person name="Zhang Y.Q."/>
            <person name="Chen L.J."/>
            <person name="Yin Y."/>
            <person name="Lin M."/>
            <person name="Huang H."/>
            <person name="Deng H."/>
            <person name="Wang Z.W."/>
            <person name="Zhu S.L."/>
            <person name="Zhao X."/>
            <person name="Deng C."/>
            <person name="Niu S.C."/>
            <person name="Huang J."/>
            <person name="Wang M."/>
            <person name="Liu G.H."/>
            <person name="Yang H.J."/>
            <person name="Xiao X.J."/>
            <person name="Hsiao Y.Y."/>
            <person name="Wu W.L."/>
            <person name="Chen Y.Y."/>
            <person name="Mitsuda N."/>
            <person name="Ohme-Takagi M."/>
            <person name="Luo Y.B."/>
            <person name="Van de Peer Y."/>
            <person name="Liu Z.J."/>
        </authorList>
    </citation>
    <scope>NUCLEOTIDE SEQUENCE [LARGE SCALE GENOMIC DNA]</scope>
    <source>
        <tissue evidence="1">The whole plant</tissue>
    </source>
</reference>
<dbReference type="PANTHER" id="PTHR35317:SF28">
    <property type="entry name" value="ZINC FINGER, CCHC-TYPE, RIBONUCLEASE H-LIKE DOMAIN, GAG-PRE-INTEGRASE DOMAIN PROTEIN-RELATED"/>
    <property type="match status" value="1"/>
</dbReference>
<dbReference type="AlphaFoldDB" id="A0A2I0VMJ1"/>
<evidence type="ECO:0000313" key="1">
    <source>
        <dbReference type="EMBL" id="PKU64629.1"/>
    </source>
</evidence>
<proteinExistence type="predicted"/>
<protein>
    <recommendedName>
        <fullName evidence="3">Retrovirus-related Pol polyprotein from transposon TNT 1-94</fullName>
    </recommendedName>
</protein>
<accession>A0A2I0VMJ1</accession>
<organism evidence="1 2">
    <name type="scientific">Dendrobium catenatum</name>
    <dbReference type="NCBI Taxonomy" id="906689"/>
    <lineage>
        <taxon>Eukaryota</taxon>
        <taxon>Viridiplantae</taxon>
        <taxon>Streptophyta</taxon>
        <taxon>Embryophyta</taxon>
        <taxon>Tracheophyta</taxon>
        <taxon>Spermatophyta</taxon>
        <taxon>Magnoliopsida</taxon>
        <taxon>Liliopsida</taxon>
        <taxon>Asparagales</taxon>
        <taxon>Orchidaceae</taxon>
        <taxon>Epidendroideae</taxon>
        <taxon>Malaxideae</taxon>
        <taxon>Dendrobiinae</taxon>
        <taxon>Dendrobium</taxon>
    </lineage>
</organism>
<dbReference type="Proteomes" id="UP000233837">
    <property type="component" value="Unassembled WGS sequence"/>
</dbReference>
<reference evidence="1 2" key="2">
    <citation type="journal article" date="2017" name="Nature">
        <title>The Apostasia genome and the evolution of orchids.</title>
        <authorList>
            <person name="Zhang G.Q."/>
            <person name="Liu K.W."/>
            <person name="Li Z."/>
            <person name="Lohaus R."/>
            <person name="Hsiao Y.Y."/>
            <person name="Niu S.C."/>
            <person name="Wang J.Y."/>
            <person name="Lin Y.C."/>
            <person name="Xu Q."/>
            <person name="Chen L.J."/>
            <person name="Yoshida K."/>
            <person name="Fujiwara S."/>
            <person name="Wang Z.W."/>
            <person name="Zhang Y.Q."/>
            <person name="Mitsuda N."/>
            <person name="Wang M."/>
            <person name="Liu G.H."/>
            <person name="Pecoraro L."/>
            <person name="Huang H.X."/>
            <person name="Xiao X.J."/>
            <person name="Lin M."/>
            <person name="Wu X.Y."/>
            <person name="Wu W.L."/>
            <person name="Chen Y.Y."/>
            <person name="Chang S.B."/>
            <person name="Sakamoto S."/>
            <person name="Ohme-Takagi M."/>
            <person name="Yagi M."/>
            <person name="Zeng S.J."/>
            <person name="Shen C.Y."/>
            <person name="Yeh C.M."/>
            <person name="Luo Y.B."/>
            <person name="Tsai W.C."/>
            <person name="Van de Peer Y."/>
            <person name="Liu Z.J."/>
        </authorList>
    </citation>
    <scope>NUCLEOTIDE SEQUENCE [LARGE SCALE GENOMIC DNA]</scope>
    <source>
        <tissue evidence="1">The whole plant</tissue>
    </source>
</reference>
<sequence length="106" mass="12508">MVRLQTLRSQFDMLKMKESESVEEYFNQVIVIVNQLKLNGEFVEDKKVIEKILRSLTRKFEATTVAIEEAKNIEKMSIEGFLGFLQSRELRKKQYDSKPLEEAFQT</sequence>
<dbReference type="PANTHER" id="PTHR35317">
    <property type="entry name" value="OS04G0629600 PROTEIN"/>
    <property type="match status" value="1"/>
</dbReference>
<evidence type="ECO:0008006" key="3">
    <source>
        <dbReference type="Google" id="ProtNLM"/>
    </source>
</evidence>
<dbReference type="Pfam" id="PF14223">
    <property type="entry name" value="Retrotran_gag_2"/>
    <property type="match status" value="1"/>
</dbReference>
<gene>
    <name evidence="1" type="ORF">MA16_Dca015890</name>
</gene>
<dbReference type="EMBL" id="KZ503407">
    <property type="protein sequence ID" value="PKU64629.1"/>
    <property type="molecule type" value="Genomic_DNA"/>
</dbReference>
<keyword evidence="2" id="KW-1185">Reference proteome</keyword>
<name>A0A2I0VMJ1_9ASPA</name>
<evidence type="ECO:0000313" key="2">
    <source>
        <dbReference type="Proteomes" id="UP000233837"/>
    </source>
</evidence>